<dbReference type="InterPro" id="IPR029044">
    <property type="entry name" value="Nucleotide-diphossugar_trans"/>
</dbReference>
<evidence type="ECO:0000313" key="3">
    <source>
        <dbReference type="Proteomes" id="UP000228896"/>
    </source>
</evidence>
<protein>
    <recommendedName>
        <fullName evidence="1">Glycosyltransferase 2-like domain-containing protein</fullName>
    </recommendedName>
</protein>
<accession>A0A2M7DM36</accession>
<evidence type="ECO:0000313" key="2">
    <source>
        <dbReference type="EMBL" id="PIV50748.1"/>
    </source>
</evidence>
<comment type="caution">
    <text evidence="2">The sequence shown here is derived from an EMBL/GenBank/DDBJ whole genome shotgun (WGS) entry which is preliminary data.</text>
</comment>
<sequence length="59" mass="7122">MKDIILLPTYNEKENIKLIIPEIFNLYPDIYILVIDDDSPDKTAEEVRFLIKKYPIYQY</sequence>
<evidence type="ECO:0000259" key="1">
    <source>
        <dbReference type="Pfam" id="PF00535"/>
    </source>
</evidence>
<dbReference type="Gene3D" id="3.90.550.10">
    <property type="entry name" value="Spore Coat Polysaccharide Biosynthesis Protein SpsA, Chain A"/>
    <property type="match status" value="1"/>
</dbReference>
<proteinExistence type="predicted"/>
<dbReference type="SUPFAM" id="SSF53448">
    <property type="entry name" value="Nucleotide-diphospho-sugar transferases"/>
    <property type="match status" value="1"/>
</dbReference>
<organism evidence="2 3">
    <name type="scientific">Candidatus Falkowbacteria bacterium CG02_land_8_20_14_3_00_36_14</name>
    <dbReference type="NCBI Taxonomy" id="1974560"/>
    <lineage>
        <taxon>Bacteria</taxon>
        <taxon>Candidatus Falkowiibacteriota</taxon>
    </lineage>
</organism>
<name>A0A2M7DM36_9BACT</name>
<reference evidence="3" key="1">
    <citation type="submission" date="2017-09" db="EMBL/GenBank/DDBJ databases">
        <title>Depth-based differentiation of microbial function through sediment-hosted aquifers and enrichment of novel symbionts in the deep terrestrial subsurface.</title>
        <authorList>
            <person name="Probst A.J."/>
            <person name="Ladd B."/>
            <person name="Jarett J.K."/>
            <person name="Geller-Mcgrath D.E."/>
            <person name="Sieber C.M.K."/>
            <person name="Emerson J.B."/>
            <person name="Anantharaman K."/>
            <person name="Thomas B.C."/>
            <person name="Malmstrom R."/>
            <person name="Stieglmeier M."/>
            <person name="Klingl A."/>
            <person name="Woyke T."/>
            <person name="Ryan C.M."/>
            <person name="Banfield J.F."/>
        </authorList>
    </citation>
    <scope>NUCLEOTIDE SEQUENCE [LARGE SCALE GENOMIC DNA]</scope>
</reference>
<dbReference type="Proteomes" id="UP000228896">
    <property type="component" value="Unassembled WGS sequence"/>
</dbReference>
<dbReference type="Pfam" id="PF00535">
    <property type="entry name" value="Glycos_transf_2"/>
    <property type="match status" value="1"/>
</dbReference>
<feature type="domain" description="Glycosyltransferase 2-like" evidence="1">
    <location>
        <begin position="5"/>
        <end position="56"/>
    </location>
</feature>
<gene>
    <name evidence="2" type="ORF">COS18_03890</name>
</gene>
<dbReference type="InterPro" id="IPR001173">
    <property type="entry name" value="Glyco_trans_2-like"/>
</dbReference>
<dbReference type="AlphaFoldDB" id="A0A2M7DM36"/>
<dbReference type="EMBL" id="PETS01000105">
    <property type="protein sequence ID" value="PIV50748.1"/>
    <property type="molecule type" value="Genomic_DNA"/>
</dbReference>